<accession>A0A9P4QHT0</accession>
<proteinExistence type="predicted"/>
<evidence type="ECO:0000313" key="2">
    <source>
        <dbReference type="EMBL" id="KAF2725813.1"/>
    </source>
</evidence>
<keyword evidence="1" id="KW-1133">Transmembrane helix</keyword>
<organism evidence="2 3">
    <name type="scientific">Polychaeton citri CBS 116435</name>
    <dbReference type="NCBI Taxonomy" id="1314669"/>
    <lineage>
        <taxon>Eukaryota</taxon>
        <taxon>Fungi</taxon>
        <taxon>Dikarya</taxon>
        <taxon>Ascomycota</taxon>
        <taxon>Pezizomycotina</taxon>
        <taxon>Dothideomycetes</taxon>
        <taxon>Dothideomycetidae</taxon>
        <taxon>Capnodiales</taxon>
        <taxon>Capnodiaceae</taxon>
        <taxon>Polychaeton</taxon>
    </lineage>
</organism>
<keyword evidence="3" id="KW-1185">Reference proteome</keyword>
<protein>
    <submittedName>
        <fullName evidence="2">Uncharacterized protein</fullName>
    </submittedName>
</protein>
<reference evidence="2" key="1">
    <citation type="journal article" date="2020" name="Stud. Mycol.">
        <title>101 Dothideomycetes genomes: a test case for predicting lifestyles and emergence of pathogens.</title>
        <authorList>
            <person name="Haridas S."/>
            <person name="Albert R."/>
            <person name="Binder M."/>
            <person name="Bloem J."/>
            <person name="Labutti K."/>
            <person name="Salamov A."/>
            <person name="Andreopoulos B."/>
            <person name="Baker S."/>
            <person name="Barry K."/>
            <person name="Bills G."/>
            <person name="Bluhm B."/>
            <person name="Cannon C."/>
            <person name="Castanera R."/>
            <person name="Culley D."/>
            <person name="Daum C."/>
            <person name="Ezra D."/>
            <person name="Gonzalez J."/>
            <person name="Henrissat B."/>
            <person name="Kuo A."/>
            <person name="Liang C."/>
            <person name="Lipzen A."/>
            <person name="Lutzoni F."/>
            <person name="Magnuson J."/>
            <person name="Mondo S."/>
            <person name="Nolan M."/>
            <person name="Ohm R."/>
            <person name="Pangilinan J."/>
            <person name="Park H.-J."/>
            <person name="Ramirez L."/>
            <person name="Alfaro M."/>
            <person name="Sun H."/>
            <person name="Tritt A."/>
            <person name="Yoshinaga Y."/>
            <person name="Zwiers L.-H."/>
            <person name="Turgeon B."/>
            <person name="Goodwin S."/>
            <person name="Spatafora J."/>
            <person name="Crous P."/>
            <person name="Grigoriev I."/>
        </authorList>
    </citation>
    <scope>NUCLEOTIDE SEQUENCE</scope>
    <source>
        <strain evidence="2">CBS 116435</strain>
    </source>
</reference>
<comment type="caution">
    <text evidence="2">The sequence shown here is derived from an EMBL/GenBank/DDBJ whole genome shotgun (WGS) entry which is preliminary data.</text>
</comment>
<evidence type="ECO:0000256" key="1">
    <source>
        <dbReference type="SAM" id="Phobius"/>
    </source>
</evidence>
<dbReference type="AlphaFoldDB" id="A0A9P4QHT0"/>
<feature type="transmembrane region" description="Helical" evidence="1">
    <location>
        <begin position="31"/>
        <end position="54"/>
    </location>
</feature>
<sequence length="159" mass="17782">MAHSRLIPNGLKPARKIFLSDSHPRWQSGRLVLLVTFGSWTMPLCSNCFVYGFLHHDVDFKLAWDCDTHTSPDSFPYSSALALPPLPFHPFSSSTFTLSPFLLFRPLSSSTTLLLLSLLPFSLFFLLLSLQTCNAAQSSLIPYGTDCLQDICKMVRASH</sequence>
<keyword evidence="1" id="KW-0472">Membrane</keyword>
<evidence type="ECO:0000313" key="3">
    <source>
        <dbReference type="Proteomes" id="UP000799441"/>
    </source>
</evidence>
<dbReference type="Proteomes" id="UP000799441">
    <property type="component" value="Unassembled WGS sequence"/>
</dbReference>
<dbReference type="EMBL" id="MU003766">
    <property type="protein sequence ID" value="KAF2725813.1"/>
    <property type="molecule type" value="Genomic_DNA"/>
</dbReference>
<gene>
    <name evidence="2" type="ORF">K431DRAFT_53375</name>
</gene>
<name>A0A9P4QHT0_9PEZI</name>
<feature type="transmembrane region" description="Helical" evidence="1">
    <location>
        <begin position="111"/>
        <end position="130"/>
    </location>
</feature>
<keyword evidence="1" id="KW-0812">Transmembrane</keyword>